<feature type="disulfide bond" evidence="5">
    <location>
        <begin position="96"/>
        <end position="114"/>
    </location>
</feature>
<feature type="disulfide bond" evidence="5">
    <location>
        <begin position="74"/>
        <end position="89"/>
    </location>
</feature>
<feature type="chain" id="PRO_5034087988" description="TNFR-Cys domain-containing protein" evidence="8">
    <location>
        <begin position="24"/>
        <end position="444"/>
    </location>
</feature>
<evidence type="ECO:0000313" key="11">
    <source>
        <dbReference type="Proteomes" id="UP000694559"/>
    </source>
</evidence>
<feature type="domain" description="TNFR-Cys" evidence="9">
    <location>
        <begin position="73"/>
        <end position="114"/>
    </location>
</feature>
<keyword evidence="3 5" id="KW-1015">Disulfide bond</keyword>
<dbReference type="GO" id="GO:0097191">
    <property type="term" value="P:extrinsic apoptotic signaling pathway"/>
    <property type="evidence" value="ECO:0007669"/>
    <property type="project" value="TreeGrafter"/>
</dbReference>
<dbReference type="GO" id="GO:0031643">
    <property type="term" value="P:positive regulation of myelination"/>
    <property type="evidence" value="ECO:0007669"/>
    <property type="project" value="TreeGrafter"/>
</dbReference>
<organism evidence="10 11">
    <name type="scientific">Naja naja</name>
    <name type="common">Indian cobra</name>
    <dbReference type="NCBI Taxonomy" id="35670"/>
    <lineage>
        <taxon>Eukaryota</taxon>
        <taxon>Metazoa</taxon>
        <taxon>Chordata</taxon>
        <taxon>Craniata</taxon>
        <taxon>Vertebrata</taxon>
        <taxon>Euteleostomi</taxon>
        <taxon>Lepidosauria</taxon>
        <taxon>Squamata</taxon>
        <taxon>Bifurcata</taxon>
        <taxon>Unidentata</taxon>
        <taxon>Episquamata</taxon>
        <taxon>Toxicofera</taxon>
        <taxon>Serpentes</taxon>
        <taxon>Colubroidea</taxon>
        <taxon>Elapidae</taxon>
        <taxon>Elapinae</taxon>
        <taxon>Naja</taxon>
    </lineage>
</organism>
<evidence type="ECO:0000313" key="10">
    <source>
        <dbReference type="Ensembl" id="ENSNNAP00000017353.1"/>
    </source>
</evidence>
<keyword evidence="7" id="KW-1133">Transmembrane helix</keyword>
<reference evidence="10" key="2">
    <citation type="submission" date="2025-09" db="UniProtKB">
        <authorList>
            <consortium name="Ensembl"/>
        </authorList>
    </citation>
    <scope>IDENTIFICATION</scope>
</reference>
<feature type="region of interest" description="Disordered" evidence="6">
    <location>
        <begin position="291"/>
        <end position="335"/>
    </location>
</feature>
<accession>A0A8C6XPZ6</accession>
<evidence type="ECO:0000256" key="3">
    <source>
        <dbReference type="ARBA" id="ARBA00023157"/>
    </source>
</evidence>
<evidence type="ECO:0000256" key="1">
    <source>
        <dbReference type="ARBA" id="ARBA00022729"/>
    </source>
</evidence>
<dbReference type="PANTHER" id="PTHR47386:SF1">
    <property type="entry name" value="TUMOR NECROSIS FACTOR RECEPTOR SUPERFAMILY MEMBER 1B"/>
    <property type="match status" value="1"/>
</dbReference>
<dbReference type="InterPro" id="IPR001368">
    <property type="entry name" value="TNFR/NGFR_Cys_rich_reg"/>
</dbReference>
<evidence type="ECO:0000256" key="7">
    <source>
        <dbReference type="SAM" id="Phobius"/>
    </source>
</evidence>
<dbReference type="Gene3D" id="2.10.50.10">
    <property type="entry name" value="Tumor Necrosis Factor Receptor, subunit A, domain 2"/>
    <property type="match status" value="3"/>
</dbReference>
<dbReference type="SMART" id="SM00208">
    <property type="entry name" value="TNFR"/>
    <property type="match status" value="4"/>
</dbReference>
<dbReference type="GO" id="GO:0005031">
    <property type="term" value="F:tumor necrosis factor receptor activity"/>
    <property type="evidence" value="ECO:0007669"/>
    <property type="project" value="TreeGrafter"/>
</dbReference>
<evidence type="ECO:0000256" key="5">
    <source>
        <dbReference type="PROSITE-ProRule" id="PRU00206"/>
    </source>
</evidence>
<dbReference type="AlphaFoldDB" id="A0A8C6XPZ6"/>
<feature type="domain" description="TNFR-Cys" evidence="9">
    <location>
        <begin position="159"/>
        <end position="196"/>
    </location>
</feature>
<evidence type="ECO:0000256" key="2">
    <source>
        <dbReference type="ARBA" id="ARBA00022737"/>
    </source>
</evidence>
<feature type="disulfide bond" evidence="5">
    <location>
        <begin position="160"/>
        <end position="175"/>
    </location>
</feature>
<feature type="repeat" description="TNFR-Cys" evidence="5">
    <location>
        <begin position="159"/>
        <end position="196"/>
    </location>
</feature>
<feature type="signal peptide" evidence="8">
    <location>
        <begin position="1"/>
        <end position="23"/>
    </location>
</feature>
<dbReference type="Proteomes" id="UP000694559">
    <property type="component" value="Unplaced"/>
</dbReference>
<feature type="region of interest" description="Disordered" evidence="6">
    <location>
        <begin position="384"/>
        <end position="410"/>
    </location>
</feature>
<dbReference type="PROSITE" id="PS50050">
    <property type="entry name" value="TNFR_NGFR_2"/>
    <property type="match status" value="2"/>
</dbReference>
<dbReference type="GO" id="GO:0048714">
    <property type="term" value="P:positive regulation of oligodendrocyte differentiation"/>
    <property type="evidence" value="ECO:0007669"/>
    <property type="project" value="TreeGrafter"/>
</dbReference>
<dbReference type="PROSITE" id="PS00652">
    <property type="entry name" value="TNFR_NGFR_1"/>
    <property type="match status" value="1"/>
</dbReference>
<dbReference type="GO" id="GO:0043120">
    <property type="term" value="F:tumor necrosis factor binding"/>
    <property type="evidence" value="ECO:0007669"/>
    <property type="project" value="TreeGrafter"/>
</dbReference>
<dbReference type="PANTHER" id="PTHR47386">
    <property type="entry name" value="TUMOR NECROSIS FACTOR RECEPTOR SUPERFAMILY MEMBER 1B"/>
    <property type="match status" value="1"/>
</dbReference>
<sequence length="444" mass="48910">MKAHRYVYAALTCWALEILYLQAQVLPYTSSQGCHNPREEYYDDNIEKCCSLCAPGFRVHQKCDNRVNTQCIPCGEGLFNRVWSRARRCFSCSPPCKEGFVEEKRCTSTQDRVCWCPAGHFCSSLVSGKCYHCQLYQKCQMGYGVLQAGTRETDVECAPCQPGTFSDHESHQNVCTPHRTCQSVLVPGNSTHNTVCGNPGRQVDPETTTTPQLTTTTKRLLWRLGTERPTFNQQHPLAQTGQIVGMTAIPVVLVALICFIVFRKSGQKCFLKWGEKKQPFLPAEKFPVQWSQEPTSVGQEKDSLLQMSPSGFWDSPAGGEKSSETNNGDPPKLEMDNIQQRSVSSKTCCSTADSAGIVGNGKAQVNVSCVVSICNSGHSLALKPSGMAETGRPPDPPLSQEETTTRIESGRAVAVEVEDTSDFLDPCVEKPLPFSVQDVGMKRS</sequence>
<keyword evidence="7" id="KW-0472">Membrane</keyword>
<keyword evidence="2" id="KW-0677">Repeat</keyword>
<evidence type="ECO:0000259" key="9">
    <source>
        <dbReference type="PROSITE" id="PS50050"/>
    </source>
</evidence>
<name>A0A8C6XPZ6_NAJNA</name>
<dbReference type="SUPFAM" id="SSF57586">
    <property type="entry name" value="TNF receptor-like"/>
    <property type="match status" value="3"/>
</dbReference>
<dbReference type="GO" id="GO:0008630">
    <property type="term" value="P:intrinsic apoptotic signaling pathway in response to DNA damage"/>
    <property type="evidence" value="ECO:0007669"/>
    <property type="project" value="TreeGrafter"/>
</dbReference>
<dbReference type="Ensembl" id="ENSNNAT00000018225.1">
    <property type="protein sequence ID" value="ENSNNAP00000017353.1"/>
    <property type="gene ID" value="ENSNNAG00000011629.1"/>
</dbReference>
<dbReference type="GO" id="GO:0051044">
    <property type="term" value="P:positive regulation of membrane protein ectodomain proteolysis"/>
    <property type="evidence" value="ECO:0007669"/>
    <property type="project" value="TreeGrafter"/>
</dbReference>
<dbReference type="InterPro" id="IPR051670">
    <property type="entry name" value="TNF_chemokine_rcpt-like"/>
</dbReference>
<feature type="transmembrane region" description="Helical" evidence="7">
    <location>
        <begin position="243"/>
        <end position="262"/>
    </location>
</feature>
<dbReference type="GO" id="GO:0042129">
    <property type="term" value="P:regulation of T cell proliferation"/>
    <property type="evidence" value="ECO:0007669"/>
    <property type="project" value="TreeGrafter"/>
</dbReference>
<protein>
    <recommendedName>
        <fullName evidence="9">TNFR-Cys domain-containing protein</fullName>
    </recommendedName>
</protein>
<dbReference type="PROSITE" id="PS51257">
    <property type="entry name" value="PROKAR_LIPOPROTEIN"/>
    <property type="match status" value="1"/>
</dbReference>
<evidence type="ECO:0000256" key="4">
    <source>
        <dbReference type="ARBA" id="ARBA00023180"/>
    </source>
</evidence>
<proteinExistence type="predicted"/>
<keyword evidence="1 8" id="KW-0732">Signal</keyword>
<dbReference type="Pfam" id="PF00020">
    <property type="entry name" value="TNFR_c6"/>
    <property type="match status" value="2"/>
</dbReference>
<keyword evidence="11" id="KW-1185">Reference proteome</keyword>
<dbReference type="GO" id="GO:0002724">
    <property type="term" value="P:regulation of T cell cytokine production"/>
    <property type="evidence" value="ECO:0007669"/>
    <property type="project" value="TreeGrafter"/>
</dbReference>
<dbReference type="GO" id="GO:0150079">
    <property type="term" value="P:negative regulation of neuroinflammatory response"/>
    <property type="evidence" value="ECO:0007669"/>
    <property type="project" value="TreeGrafter"/>
</dbReference>
<reference evidence="10" key="1">
    <citation type="submission" date="2025-08" db="UniProtKB">
        <authorList>
            <consortium name="Ensembl"/>
        </authorList>
    </citation>
    <scope>IDENTIFICATION</scope>
</reference>
<dbReference type="GeneTree" id="ENSGT01010000229288"/>
<comment type="caution">
    <text evidence="5">Lacks conserved residue(s) required for the propagation of feature annotation.</text>
</comment>
<keyword evidence="7" id="KW-0812">Transmembrane</keyword>
<evidence type="ECO:0000256" key="6">
    <source>
        <dbReference type="SAM" id="MobiDB-lite"/>
    </source>
</evidence>
<evidence type="ECO:0000256" key="8">
    <source>
        <dbReference type="SAM" id="SignalP"/>
    </source>
</evidence>
<keyword evidence="4" id="KW-0325">Glycoprotein</keyword>
<feature type="repeat" description="TNFR-Cys" evidence="5">
    <location>
        <begin position="73"/>
        <end position="114"/>
    </location>
</feature>